<comment type="similarity">
    <text evidence="3">Belongs to the RBT5 family.</text>
</comment>
<dbReference type="GO" id="GO:0005576">
    <property type="term" value="C:extracellular region"/>
    <property type="evidence" value="ECO:0007669"/>
    <property type="project" value="UniProtKB-SubCell"/>
</dbReference>
<feature type="compositionally biased region" description="Low complexity" evidence="10">
    <location>
        <begin position="161"/>
        <end position="173"/>
    </location>
</feature>
<dbReference type="AlphaFoldDB" id="A0A545UQA4"/>
<evidence type="ECO:0000256" key="9">
    <source>
        <dbReference type="PROSITE-ProRule" id="PRU01356"/>
    </source>
</evidence>
<evidence type="ECO:0000256" key="11">
    <source>
        <dbReference type="SAM" id="Phobius"/>
    </source>
</evidence>
<name>A0A545UQA4_9HYPO</name>
<feature type="region of interest" description="Disordered" evidence="10">
    <location>
        <begin position="300"/>
        <end position="356"/>
    </location>
</feature>
<reference evidence="14 15" key="1">
    <citation type="journal article" date="2019" name="Appl. Microbiol. Biotechnol.">
        <title>Genome sequence of Isaria javanica and comparative genome analysis insights into family S53 peptidase evolution in fungal entomopathogens.</title>
        <authorList>
            <person name="Lin R."/>
            <person name="Zhang X."/>
            <person name="Xin B."/>
            <person name="Zou M."/>
            <person name="Gao Y."/>
            <person name="Qin F."/>
            <person name="Hu Q."/>
            <person name="Xie B."/>
            <person name="Cheng X."/>
        </authorList>
    </citation>
    <scope>NUCLEOTIDE SEQUENCE [LARGE SCALE GENOMIC DNA]</scope>
    <source>
        <strain evidence="14 15">IJ1G</strain>
    </source>
</reference>
<keyword evidence="11" id="KW-1133">Transmembrane helix</keyword>
<keyword evidence="5" id="KW-0325">Glycoprotein</keyword>
<keyword evidence="4" id="KW-0964">Secreted</keyword>
<evidence type="ECO:0000256" key="6">
    <source>
        <dbReference type="ARBA" id="ARBA00022729"/>
    </source>
</evidence>
<feature type="compositionally biased region" description="Polar residues" evidence="10">
    <location>
        <begin position="144"/>
        <end position="154"/>
    </location>
</feature>
<feature type="transmembrane region" description="Helical" evidence="11">
    <location>
        <begin position="211"/>
        <end position="233"/>
    </location>
</feature>
<dbReference type="OrthoDB" id="4866377at2759"/>
<sequence>MRQPQLLPSLAALIALASPVLGASASITSVIPNQAHQCIRYCAWYNYQGNLPLALGCGDPYENDCYCPTATESISKASVAIEKCVSSRCSAGDLTRDLSSLRSIYAGYCKDAGYSQDAGVLGYTAAEPTSSSSESASSTAPTTGQKTDSSEASKTTGGQGISTTTQKTTVTQTRASGADGTSSQVVVQETETVFVDGGRGGGSGPSNTVKIGVGVAVPVVALLIIAGIGLLLWRKRQTARNRMPDGVVMEERGGGQGDHGAVEVKDLGVSKYREQSPTRNELGAKSAAVVHSVQELKGSQRSGSFEARGVHEVNGSQRRGSFGARDVHEVSGSQRSGSHGPRGAHEVPGSQRSDPYQVHNVHEMNSSQGSDSYEVDAGSTTRLYEAPGLPGQARAAAVELPGNDGQTRRVGDGHII</sequence>
<evidence type="ECO:0000256" key="8">
    <source>
        <dbReference type="ARBA" id="ARBA00023288"/>
    </source>
</evidence>
<proteinExistence type="inferred from homology"/>
<organism evidence="14 15">
    <name type="scientific">Cordyceps javanica</name>
    <dbReference type="NCBI Taxonomy" id="43265"/>
    <lineage>
        <taxon>Eukaryota</taxon>
        <taxon>Fungi</taxon>
        <taxon>Dikarya</taxon>
        <taxon>Ascomycota</taxon>
        <taxon>Pezizomycotina</taxon>
        <taxon>Sordariomycetes</taxon>
        <taxon>Hypocreomycetidae</taxon>
        <taxon>Hypocreales</taxon>
        <taxon>Cordycipitaceae</taxon>
        <taxon>Cordyceps</taxon>
    </lineage>
</organism>
<keyword evidence="6 12" id="KW-0732">Signal</keyword>
<protein>
    <submittedName>
        <fullName evidence="14">Transmembrane protein SKG6</fullName>
    </submittedName>
</protein>
<keyword evidence="15" id="KW-1185">Reference proteome</keyword>
<accession>A0A545UQA4</accession>
<evidence type="ECO:0000313" key="14">
    <source>
        <dbReference type="EMBL" id="TQV91640.1"/>
    </source>
</evidence>
<evidence type="ECO:0000256" key="3">
    <source>
        <dbReference type="ARBA" id="ARBA00010031"/>
    </source>
</evidence>
<keyword evidence="7" id="KW-1015">Disulfide bond</keyword>
<feature type="compositionally biased region" description="Low complexity" evidence="10">
    <location>
        <begin position="125"/>
        <end position="143"/>
    </location>
</feature>
<evidence type="ECO:0000313" key="15">
    <source>
        <dbReference type="Proteomes" id="UP000315783"/>
    </source>
</evidence>
<dbReference type="EMBL" id="SPUK01000018">
    <property type="protein sequence ID" value="TQV91640.1"/>
    <property type="molecule type" value="Genomic_DNA"/>
</dbReference>
<comment type="subcellular location">
    <subcellularLocation>
        <location evidence="1">Membrane</location>
        <topology evidence="1">Lipid-anchor</topology>
        <topology evidence="1">GPI-anchor</topology>
    </subcellularLocation>
    <subcellularLocation>
        <location evidence="2">Secreted</location>
    </subcellularLocation>
</comment>
<evidence type="ECO:0000259" key="13">
    <source>
        <dbReference type="PROSITE" id="PS52012"/>
    </source>
</evidence>
<feature type="chain" id="PRO_5021929849" evidence="12">
    <location>
        <begin position="23"/>
        <end position="416"/>
    </location>
</feature>
<gene>
    <name evidence="14" type="ORF">IF1G_09706</name>
</gene>
<dbReference type="PROSITE" id="PS52012">
    <property type="entry name" value="CFEM"/>
    <property type="match status" value="1"/>
</dbReference>
<evidence type="ECO:0000256" key="2">
    <source>
        <dbReference type="ARBA" id="ARBA00004613"/>
    </source>
</evidence>
<keyword evidence="11" id="KW-0472">Membrane</keyword>
<evidence type="ECO:0000256" key="12">
    <source>
        <dbReference type="SAM" id="SignalP"/>
    </source>
</evidence>
<keyword evidence="5" id="KW-0336">GPI-anchor</keyword>
<dbReference type="GO" id="GO:0098552">
    <property type="term" value="C:side of membrane"/>
    <property type="evidence" value="ECO:0007669"/>
    <property type="project" value="UniProtKB-KW"/>
</dbReference>
<dbReference type="STRING" id="43265.A0A545UQA4"/>
<dbReference type="InterPro" id="IPR008427">
    <property type="entry name" value="Extracellular_membr_CFEM_dom"/>
</dbReference>
<evidence type="ECO:0000256" key="10">
    <source>
        <dbReference type="SAM" id="MobiDB-lite"/>
    </source>
</evidence>
<comment type="caution">
    <text evidence="14">The sequence shown here is derived from an EMBL/GenBank/DDBJ whole genome shotgun (WGS) entry which is preliminary data.</text>
</comment>
<feature type="signal peptide" evidence="12">
    <location>
        <begin position="1"/>
        <end position="22"/>
    </location>
</feature>
<evidence type="ECO:0000256" key="7">
    <source>
        <dbReference type="ARBA" id="ARBA00023157"/>
    </source>
</evidence>
<feature type="domain" description="CFEM" evidence="13">
    <location>
        <begin position="6"/>
        <end position="141"/>
    </location>
</feature>
<evidence type="ECO:0000256" key="5">
    <source>
        <dbReference type="ARBA" id="ARBA00022622"/>
    </source>
</evidence>
<feature type="region of interest" description="Disordered" evidence="10">
    <location>
        <begin position="125"/>
        <end position="184"/>
    </location>
</feature>
<comment type="caution">
    <text evidence="9">Lacks conserved residue(s) required for the propagation of feature annotation.</text>
</comment>
<dbReference type="Proteomes" id="UP000315783">
    <property type="component" value="Unassembled WGS sequence"/>
</dbReference>
<keyword evidence="8" id="KW-0449">Lipoprotein</keyword>
<evidence type="ECO:0000256" key="1">
    <source>
        <dbReference type="ARBA" id="ARBA00004589"/>
    </source>
</evidence>
<keyword evidence="11 14" id="KW-0812">Transmembrane</keyword>
<evidence type="ECO:0000256" key="4">
    <source>
        <dbReference type="ARBA" id="ARBA00022525"/>
    </source>
</evidence>